<dbReference type="InterPro" id="IPR037401">
    <property type="entry name" value="SnoaL-like"/>
</dbReference>
<protein>
    <recommendedName>
        <fullName evidence="1">SnoaL-like domain-containing protein</fullName>
    </recommendedName>
</protein>
<feature type="domain" description="SnoaL-like" evidence="1">
    <location>
        <begin position="10"/>
        <end position="114"/>
    </location>
</feature>
<name>A0A2W2CRS7_9ACTN</name>
<reference evidence="2 3" key="1">
    <citation type="submission" date="2018-01" db="EMBL/GenBank/DDBJ databases">
        <title>Draft genome sequence of Jishengella endophytica.</title>
        <authorList>
            <person name="Sahin N."/>
            <person name="Ay H."/>
            <person name="Saygin H."/>
        </authorList>
    </citation>
    <scope>NUCLEOTIDE SEQUENCE [LARGE SCALE GENOMIC DNA]</scope>
    <source>
        <strain evidence="2 3">DSM 45430</strain>
    </source>
</reference>
<accession>A0A2W2CRS7</accession>
<dbReference type="InterPro" id="IPR032710">
    <property type="entry name" value="NTF2-like_dom_sf"/>
</dbReference>
<evidence type="ECO:0000259" key="1">
    <source>
        <dbReference type="Pfam" id="PF12680"/>
    </source>
</evidence>
<comment type="caution">
    <text evidence="2">The sequence shown here is derived from an EMBL/GenBank/DDBJ whole genome shotgun (WGS) entry which is preliminary data.</text>
</comment>
<dbReference type="Proteomes" id="UP000248627">
    <property type="component" value="Unassembled WGS sequence"/>
</dbReference>
<dbReference type="SUPFAM" id="SSF54427">
    <property type="entry name" value="NTF2-like"/>
    <property type="match status" value="1"/>
</dbReference>
<organism evidence="2 3">
    <name type="scientific">Micromonospora endophytica</name>
    <dbReference type="NCBI Taxonomy" id="515350"/>
    <lineage>
        <taxon>Bacteria</taxon>
        <taxon>Bacillati</taxon>
        <taxon>Actinomycetota</taxon>
        <taxon>Actinomycetes</taxon>
        <taxon>Micromonosporales</taxon>
        <taxon>Micromonosporaceae</taxon>
        <taxon>Micromonospora</taxon>
    </lineage>
</organism>
<feature type="non-terminal residue" evidence="2">
    <location>
        <position position="129"/>
    </location>
</feature>
<dbReference type="EMBL" id="POTX01000450">
    <property type="protein sequence ID" value="PZF82883.1"/>
    <property type="molecule type" value="Genomic_DNA"/>
</dbReference>
<keyword evidence="3" id="KW-1185">Reference proteome</keyword>
<sequence length="129" mass="14920">MIMDVREAARRWMDAWRQGWPAKDVERIVTRHAEHADHWASMFHRCRGRAGLRAYVLECFAEETRPAEVWFGAPHLDGDLATVEYWAITYPYDQPLTTSGCTLLRFDAAGLVTESRDYSHTREGRTPPP</sequence>
<gene>
    <name evidence="2" type="ORF">C1I93_30360</name>
</gene>
<evidence type="ECO:0000313" key="2">
    <source>
        <dbReference type="EMBL" id="PZF82883.1"/>
    </source>
</evidence>
<evidence type="ECO:0000313" key="3">
    <source>
        <dbReference type="Proteomes" id="UP000248627"/>
    </source>
</evidence>
<dbReference type="Gene3D" id="3.10.450.50">
    <property type="match status" value="1"/>
</dbReference>
<dbReference type="AlphaFoldDB" id="A0A2W2CRS7"/>
<dbReference type="Pfam" id="PF12680">
    <property type="entry name" value="SnoaL_2"/>
    <property type="match status" value="1"/>
</dbReference>
<proteinExistence type="predicted"/>